<feature type="compositionally biased region" description="Polar residues" evidence="1">
    <location>
        <begin position="74"/>
        <end position="83"/>
    </location>
</feature>
<proteinExistence type="predicted"/>
<gene>
    <name evidence="2" type="ORF">GWK47_014424</name>
</gene>
<dbReference type="EMBL" id="JACEEZ010020656">
    <property type="protein sequence ID" value="KAG0714294.1"/>
    <property type="molecule type" value="Genomic_DNA"/>
</dbReference>
<accession>A0A8J4XX24</accession>
<organism evidence="2 3">
    <name type="scientific">Chionoecetes opilio</name>
    <name type="common">Atlantic snow crab</name>
    <name type="synonym">Cancer opilio</name>
    <dbReference type="NCBI Taxonomy" id="41210"/>
    <lineage>
        <taxon>Eukaryota</taxon>
        <taxon>Metazoa</taxon>
        <taxon>Ecdysozoa</taxon>
        <taxon>Arthropoda</taxon>
        <taxon>Crustacea</taxon>
        <taxon>Multicrustacea</taxon>
        <taxon>Malacostraca</taxon>
        <taxon>Eumalacostraca</taxon>
        <taxon>Eucarida</taxon>
        <taxon>Decapoda</taxon>
        <taxon>Pleocyemata</taxon>
        <taxon>Brachyura</taxon>
        <taxon>Eubrachyura</taxon>
        <taxon>Majoidea</taxon>
        <taxon>Majidae</taxon>
        <taxon>Chionoecetes</taxon>
    </lineage>
</organism>
<evidence type="ECO:0000313" key="3">
    <source>
        <dbReference type="Proteomes" id="UP000770661"/>
    </source>
</evidence>
<reference evidence="2" key="1">
    <citation type="submission" date="2020-07" db="EMBL/GenBank/DDBJ databases">
        <title>The High-quality genome of the commercially important snow crab, Chionoecetes opilio.</title>
        <authorList>
            <person name="Jeong J.-H."/>
            <person name="Ryu S."/>
        </authorList>
    </citation>
    <scope>NUCLEOTIDE SEQUENCE</scope>
    <source>
        <strain evidence="2">MADBK_172401_WGS</strain>
        <tissue evidence="2">Digestive gland</tissue>
    </source>
</reference>
<evidence type="ECO:0000256" key="1">
    <source>
        <dbReference type="SAM" id="MobiDB-lite"/>
    </source>
</evidence>
<comment type="caution">
    <text evidence="2">The sequence shown here is derived from an EMBL/GenBank/DDBJ whole genome shotgun (WGS) entry which is preliminary data.</text>
</comment>
<name>A0A8J4XX24_CHIOP</name>
<dbReference type="AlphaFoldDB" id="A0A8J4XX24"/>
<evidence type="ECO:0000313" key="2">
    <source>
        <dbReference type="EMBL" id="KAG0714294.1"/>
    </source>
</evidence>
<sequence>MPFTYSCTHHPGRSTRYSYSSHHHGNGTVYCNNNPSDEDPDLHDDSSPPFIATPSQRPRPLKSAQQDAAPVTSDRGSASQNHMLTSIQSTIEWTFTPAVLPLSGKCPTGLLYPRGGLLGRNAS</sequence>
<feature type="region of interest" description="Disordered" evidence="1">
    <location>
        <begin position="12"/>
        <end position="83"/>
    </location>
</feature>
<keyword evidence="3" id="KW-1185">Reference proteome</keyword>
<protein>
    <submittedName>
        <fullName evidence="2">Uncharacterized protein</fullName>
    </submittedName>
</protein>
<dbReference type="Proteomes" id="UP000770661">
    <property type="component" value="Unassembled WGS sequence"/>
</dbReference>